<reference evidence="1 2" key="1">
    <citation type="journal article" date="2019" name="Sci. Rep.">
        <title>Orb-weaving spider Araneus ventricosus genome elucidates the spidroin gene catalogue.</title>
        <authorList>
            <person name="Kono N."/>
            <person name="Nakamura H."/>
            <person name="Ohtoshi R."/>
            <person name="Moran D.A.P."/>
            <person name="Shinohara A."/>
            <person name="Yoshida Y."/>
            <person name="Fujiwara M."/>
            <person name="Mori M."/>
            <person name="Tomita M."/>
            <person name="Arakawa K."/>
        </authorList>
    </citation>
    <scope>NUCLEOTIDE SEQUENCE [LARGE SCALE GENOMIC DNA]</scope>
</reference>
<evidence type="ECO:0000313" key="2">
    <source>
        <dbReference type="Proteomes" id="UP000499080"/>
    </source>
</evidence>
<comment type="caution">
    <text evidence="1">The sequence shown here is derived from an EMBL/GenBank/DDBJ whole genome shotgun (WGS) entry which is preliminary data.</text>
</comment>
<sequence>GITFPNVAMSKTKDKDIYKNNNLPSFSSGNSGVVMHKSASKVNDKIVLLAILFTIIDV</sequence>
<name>A0A4Y2W473_ARAVE</name>
<feature type="non-terminal residue" evidence="1">
    <location>
        <position position="1"/>
    </location>
</feature>
<dbReference type="Proteomes" id="UP000499080">
    <property type="component" value="Unassembled WGS sequence"/>
</dbReference>
<dbReference type="AlphaFoldDB" id="A0A4Y2W473"/>
<protein>
    <submittedName>
        <fullName evidence="1">Uncharacterized protein</fullName>
    </submittedName>
</protein>
<proteinExistence type="predicted"/>
<accession>A0A4Y2W473</accession>
<evidence type="ECO:0000313" key="1">
    <source>
        <dbReference type="EMBL" id="GBO31324.1"/>
    </source>
</evidence>
<organism evidence="1 2">
    <name type="scientific">Araneus ventricosus</name>
    <name type="common">Orbweaver spider</name>
    <name type="synonym">Epeira ventricosa</name>
    <dbReference type="NCBI Taxonomy" id="182803"/>
    <lineage>
        <taxon>Eukaryota</taxon>
        <taxon>Metazoa</taxon>
        <taxon>Ecdysozoa</taxon>
        <taxon>Arthropoda</taxon>
        <taxon>Chelicerata</taxon>
        <taxon>Arachnida</taxon>
        <taxon>Araneae</taxon>
        <taxon>Araneomorphae</taxon>
        <taxon>Entelegynae</taxon>
        <taxon>Araneoidea</taxon>
        <taxon>Araneidae</taxon>
        <taxon>Araneus</taxon>
    </lineage>
</organism>
<dbReference type="EMBL" id="BGPR01054593">
    <property type="protein sequence ID" value="GBO31324.1"/>
    <property type="molecule type" value="Genomic_DNA"/>
</dbReference>
<gene>
    <name evidence="1" type="ORF">AVEN_242550_1</name>
</gene>
<keyword evidence="2" id="KW-1185">Reference proteome</keyword>